<accession>A0A098S4G9</accession>
<keyword evidence="5" id="KW-1185">Reference proteome</keyword>
<sequence>MKKKINSLFFLLALVLASVSLQAQDETLYLDAQFDVEVTSNIVYGVNATIMPVIAQQTTEAIARPLVMDIYQPVDAPGDRPVMLVFHTGNFLPFPANNLTGGTKTDSTVVELCNRLASRGYIAAAVDYRKGWNPIDPSQDFRKFFLINAAYRGVQDARTAVRFMRKLAVDGDDQGNVNPYQIDPDKIGLWGVGTGGYIVAATATIDEYMEIVIPKFLIDLDGPGPSPTVPMVIEAVNGNIDGTSLGLVPPGYPVLPAGDTLCIPNHVTYANGDPIPSDISVAVNNGGALGDISWIDENTPPWISFHVPTDPFAPYETGVLRVPGTGDPDDPSDDFAVVEVSGSYDIQARMNELGNNDIFDNVNGPNVEDFSAVANSRNDGLNGLFPFPSSDPQESAQWDFYAEDNPNAMEPPMPEVARTYWDTIMAYAGPRACVALELSPCLEVSTNHIKPSEIGVLAAPNPATSEVLISVAPEHTIKTMELYNANGQMVQAYFDVNNYQHTIYRKALPAGTYYLKLRLKDGVSFQKLIFR</sequence>
<evidence type="ECO:0000256" key="1">
    <source>
        <dbReference type="SAM" id="SignalP"/>
    </source>
</evidence>
<organism evidence="4 5">
    <name type="scientific">Phaeodactylibacter xiamenensis</name>
    <dbReference type="NCBI Taxonomy" id="1524460"/>
    <lineage>
        <taxon>Bacteria</taxon>
        <taxon>Pseudomonadati</taxon>
        <taxon>Bacteroidota</taxon>
        <taxon>Saprospiria</taxon>
        <taxon>Saprospirales</taxon>
        <taxon>Haliscomenobacteraceae</taxon>
        <taxon>Phaeodactylibacter</taxon>
    </lineage>
</organism>
<dbReference type="STRING" id="1524460.IX84_23420"/>
<dbReference type="InterPro" id="IPR029058">
    <property type="entry name" value="AB_hydrolase_fold"/>
</dbReference>
<dbReference type="Proteomes" id="UP000029736">
    <property type="component" value="Unassembled WGS sequence"/>
</dbReference>
<dbReference type="NCBIfam" id="TIGR04183">
    <property type="entry name" value="Por_Secre_tail"/>
    <property type="match status" value="1"/>
</dbReference>
<feature type="chain" id="PRO_5001939853" evidence="1">
    <location>
        <begin position="24"/>
        <end position="531"/>
    </location>
</feature>
<dbReference type="RefSeq" id="WP_044226130.1">
    <property type="nucleotide sequence ID" value="NZ_JBKAGJ010000002.1"/>
</dbReference>
<name>A0A098S4G9_9BACT</name>
<dbReference type="InterPro" id="IPR026444">
    <property type="entry name" value="Secre_tail"/>
</dbReference>
<dbReference type="SUPFAM" id="SSF53474">
    <property type="entry name" value="alpha/beta-Hydrolases"/>
    <property type="match status" value="1"/>
</dbReference>
<proteinExistence type="predicted"/>
<comment type="caution">
    <text evidence="4">The sequence shown here is derived from an EMBL/GenBank/DDBJ whole genome shotgun (WGS) entry which is preliminary data.</text>
</comment>
<gene>
    <name evidence="4" type="ORF">IX84_23420</name>
</gene>
<dbReference type="OrthoDB" id="9803990at2"/>
<evidence type="ECO:0000313" key="5">
    <source>
        <dbReference type="Proteomes" id="UP000029736"/>
    </source>
</evidence>
<feature type="signal peptide" evidence="1">
    <location>
        <begin position="1"/>
        <end position="23"/>
    </location>
</feature>
<evidence type="ECO:0000259" key="3">
    <source>
        <dbReference type="Pfam" id="PF20434"/>
    </source>
</evidence>
<dbReference type="InterPro" id="IPR049492">
    <property type="entry name" value="BD-FAE-like_dom"/>
</dbReference>
<dbReference type="Pfam" id="PF20434">
    <property type="entry name" value="BD-FAE"/>
    <property type="match status" value="1"/>
</dbReference>
<reference evidence="4 5" key="1">
    <citation type="journal article" date="2014" name="Int. J. Syst. Evol. Microbiol.">
        <title>Phaeodactylibacter xiamenensis gen. nov., sp. nov., a member of the family Saprospiraceae isolated from the marine alga Phaeodactylum tricornutum.</title>
        <authorList>
            <person name="Chen Z.Jr."/>
            <person name="Lei X."/>
            <person name="Lai Q."/>
            <person name="Li Y."/>
            <person name="Zhang B."/>
            <person name="Zhang J."/>
            <person name="Zhang H."/>
            <person name="Yang L."/>
            <person name="Zheng W."/>
            <person name="Tian Y."/>
            <person name="Yu Z."/>
            <person name="Xu H.Jr."/>
            <person name="Zheng T."/>
        </authorList>
    </citation>
    <scope>NUCLEOTIDE SEQUENCE [LARGE SCALE GENOMIC DNA]</scope>
    <source>
        <strain evidence="4 5">KD52</strain>
    </source>
</reference>
<dbReference type="AlphaFoldDB" id="A0A098S4G9"/>
<dbReference type="Gene3D" id="3.40.50.1820">
    <property type="entry name" value="alpha/beta hydrolase"/>
    <property type="match status" value="1"/>
</dbReference>
<dbReference type="EMBL" id="JPOS01000082">
    <property type="protein sequence ID" value="KGE86092.1"/>
    <property type="molecule type" value="Genomic_DNA"/>
</dbReference>
<feature type="domain" description="Secretion system C-terminal sorting" evidence="2">
    <location>
        <begin position="460"/>
        <end position="529"/>
    </location>
</feature>
<evidence type="ECO:0000259" key="2">
    <source>
        <dbReference type="Pfam" id="PF18962"/>
    </source>
</evidence>
<feature type="domain" description="BD-FAE-like" evidence="3">
    <location>
        <begin position="68"/>
        <end position="207"/>
    </location>
</feature>
<dbReference type="Pfam" id="PF18962">
    <property type="entry name" value="Por_Secre_tail"/>
    <property type="match status" value="1"/>
</dbReference>
<protein>
    <submittedName>
        <fullName evidence="4">Uncharacterized protein</fullName>
    </submittedName>
</protein>
<keyword evidence="1" id="KW-0732">Signal</keyword>
<evidence type="ECO:0000313" key="4">
    <source>
        <dbReference type="EMBL" id="KGE86092.1"/>
    </source>
</evidence>